<dbReference type="Proteomes" id="UP001642540">
    <property type="component" value="Unassembled WGS sequence"/>
</dbReference>
<protein>
    <recommendedName>
        <fullName evidence="4">Arrestin C-terminal-like domain-containing protein</fullName>
    </recommendedName>
</protein>
<dbReference type="Gene3D" id="2.60.40.640">
    <property type="match status" value="1"/>
</dbReference>
<accession>A0ABP1R9Z4</accession>
<evidence type="ECO:0008006" key="4">
    <source>
        <dbReference type="Google" id="ProtNLM"/>
    </source>
</evidence>
<evidence type="ECO:0000313" key="2">
    <source>
        <dbReference type="EMBL" id="CAL8121388.1"/>
    </source>
</evidence>
<dbReference type="EMBL" id="CAXLJM020000065">
    <property type="protein sequence ID" value="CAL8121388.1"/>
    <property type="molecule type" value="Genomic_DNA"/>
</dbReference>
<name>A0ABP1R9Z4_9HEXA</name>
<keyword evidence="3" id="KW-1185">Reference proteome</keyword>
<evidence type="ECO:0000256" key="1">
    <source>
        <dbReference type="SAM" id="MobiDB-lite"/>
    </source>
</evidence>
<sequence length="498" mass="56009">MEQDEKHTSNVGRNVIASIGALVSLSNGEGGFYHKHSPPQEVLEALKYTKIQKYLTANLNCSLKIYQNQIPTNFGKITGALVFEARKNISHDGIFILVKGLYLPSKKYEFAERKRIPCLKFNILPYSRSLDPSGEDGTYTLYSGKEIYPLELEKRYIKTVEDLPPPIIEADGRLIYKFQVFLTLEGKQIQVEEVKVPFQGYLNLLKNPDETGKSVGIQAHLSHRKSYLSRRKFVEVSLSCDRNGYLAGESVGFLLRTKNPDKIPLKLQVDLLQKIWFQETTRRQSERLAPSKRLSVKMKQILVATTQRIDTEGVGQLIWKGFMRIPHGQAPSYKFDFLNSISYLLKLRVSVVGEEMNQHGNGTGEATIFIGTTRDGEEIEGGRDTNGGLETNENHEDVDTNTGEVDMPLLLGISMMCPFGSMNNINNGTSIFMTGMFGEGRQRSGSISSIQSTGSSSTASIFRMPPSYSRLFSRRSTLETLPPAYCELELESRELDRE</sequence>
<gene>
    <name evidence="2" type="ORF">ODALV1_LOCUS19361</name>
</gene>
<comment type="caution">
    <text evidence="2">The sequence shown here is derived from an EMBL/GenBank/DDBJ whole genome shotgun (WGS) entry which is preliminary data.</text>
</comment>
<reference evidence="2 3" key="1">
    <citation type="submission" date="2024-08" db="EMBL/GenBank/DDBJ databases">
        <authorList>
            <person name="Cucini C."/>
            <person name="Frati F."/>
        </authorList>
    </citation>
    <scope>NUCLEOTIDE SEQUENCE [LARGE SCALE GENOMIC DNA]</scope>
</reference>
<dbReference type="InterPro" id="IPR014752">
    <property type="entry name" value="Arrestin-like_C"/>
</dbReference>
<evidence type="ECO:0000313" key="3">
    <source>
        <dbReference type="Proteomes" id="UP001642540"/>
    </source>
</evidence>
<proteinExistence type="predicted"/>
<feature type="region of interest" description="Disordered" evidence="1">
    <location>
        <begin position="376"/>
        <end position="402"/>
    </location>
</feature>
<organism evidence="2 3">
    <name type="scientific">Orchesella dallaii</name>
    <dbReference type="NCBI Taxonomy" id="48710"/>
    <lineage>
        <taxon>Eukaryota</taxon>
        <taxon>Metazoa</taxon>
        <taxon>Ecdysozoa</taxon>
        <taxon>Arthropoda</taxon>
        <taxon>Hexapoda</taxon>
        <taxon>Collembola</taxon>
        <taxon>Entomobryomorpha</taxon>
        <taxon>Entomobryoidea</taxon>
        <taxon>Orchesellidae</taxon>
        <taxon>Orchesellinae</taxon>
        <taxon>Orchesella</taxon>
    </lineage>
</organism>